<feature type="region of interest" description="Disordered" evidence="1">
    <location>
        <begin position="78"/>
        <end position="98"/>
    </location>
</feature>
<dbReference type="AlphaFoldDB" id="A0A820F4W6"/>
<evidence type="ECO:0000256" key="1">
    <source>
        <dbReference type="SAM" id="MobiDB-lite"/>
    </source>
</evidence>
<evidence type="ECO:0000313" key="3">
    <source>
        <dbReference type="Proteomes" id="UP000663844"/>
    </source>
</evidence>
<dbReference type="Proteomes" id="UP000663844">
    <property type="component" value="Unassembled WGS sequence"/>
</dbReference>
<name>A0A820F4W6_9BILA</name>
<comment type="caution">
    <text evidence="2">The sequence shown here is derived from an EMBL/GenBank/DDBJ whole genome shotgun (WGS) entry which is preliminary data.</text>
</comment>
<dbReference type="EMBL" id="CAJOAZ010012719">
    <property type="protein sequence ID" value="CAF4256629.1"/>
    <property type="molecule type" value="Genomic_DNA"/>
</dbReference>
<gene>
    <name evidence="2" type="ORF">OXD698_LOCUS43738</name>
</gene>
<feature type="non-terminal residue" evidence="2">
    <location>
        <position position="1"/>
    </location>
</feature>
<proteinExistence type="predicted"/>
<sequence length="184" mass="21361">LLELKHVCTVEQQILRDSQAFSLLKNKPKFQIETIFNWNEITVEDLREINQINLNDLFEEYIRYICKKKSCHHQNREVEKQTSVVKLDEPETNEDSIRSLSEHNSELNVDQPINEITHPHSSSSSLTLDIEQTNNLLENKPIVYENESIMLSSILTDILNDRLTTETLAGNNPLSSDRNNRRSS</sequence>
<organism evidence="2 3">
    <name type="scientific">Adineta steineri</name>
    <dbReference type="NCBI Taxonomy" id="433720"/>
    <lineage>
        <taxon>Eukaryota</taxon>
        <taxon>Metazoa</taxon>
        <taxon>Spiralia</taxon>
        <taxon>Gnathifera</taxon>
        <taxon>Rotifera</taxon>
        <taxon>Eurotatoria</taxon>
        <taxon>Bdelloidea</taxon>
        <taxon>Adinetida</taxon>
        <taxon>Adinetidae</taxon>
        <taxon>Adineta</taxon>
    </lineage>
</organism>
<protein>
    <submittedName>
        <fullName evidence="2">Uncharacterized protein</fullName>
    </submittedName>
</protein>
<accession>A0A820F4W6</accession>
<reference evidence="2" key="1">
    <citation type="submission" date="2021-02" db="EMBL/GenBank/DDBJ databases">
        <authorList>
            <person name="Nowell W R."/>
        </authorList>
    </citation>
    <scope>NUCLEOTIDE SEQUENCE</scope>
</reference>
<feature type="non-terminal residue" evidence="2">
    <location>
        <position position="184"/>
    </location>
</feature>
<evidence type="ECO:0000313" key="2">
    <source>
        <dbReference type="EMBL" id="CAF4256629.1"/>
    </source>
</evidence>